<dbReference type="PROSITE" id="PS51352">
    <property type="entry name" value="THIOREDOXIN_2"/>
    <property type="match status" value="1"/>
</dbReference>
<dbReference type="InterPro" id="IPR024706">
    <property type="entry name" value="Peroxiredoxin_AhpC-typ"/>
</dbReference>
<dbReference type="GO" id="GO:0045454">
    <property type="term" value="P:cell redox homeostasis"/>
    <property type="evidence" value="ECO:0007669"/>
    <property type="project" value="TreeGrafter"/>
</dbReference>
<dbReference type="GO" id="GO:0005739">
    <property type="term" value="C:mitochondrion"/>
    <property type="evidence" value="ECO:0007669"/>
    <property type="project" value="TreeGrafter"/>
</dbReference>
<dbReference type="InterPro" id="IPR045020">
    <property type="entry name" value="PRX_1cys"/>
</dbReference>
<comment type="similarity">
    <text evidence="5">Belongs to the peroxiredoxin family. Prx6 subfamily.</text>
</comment>
<dbReference type="CDD" id="cd03016">
    <property type="entry name" value="PRX_1cys"/>
    <property type="match status" value="1"/>
</dbReference>
<dbReference type="InterPro" id="IPR019479">
    <property type="entry name" value="Peroxiredoxin_C"/>
</dbReference>
<comment type="function">
    <text evidence="6">Thiol-specific peroxidase that catalyzes the reduction of hydrogen peroxide and organic hydroperoxides to water and alcohols, respectively.</text>
</comment>
<feature type="active site" description="Cysteine sulfenic acid (-SOH) intermediate; for peroxidase activity" evidence="7">
    <location>
        <position position="42"/>
    </location>
</feature>
<sequence length="231" mass="26006">MAAQQKTGLRLGYKVPDFEADTTHGKIRFHDFIDGNDFTPVCTTELAEAARLAPEFEKRGVQMIGGCNSDTRVVLTQISHPPGLSCNELGSHDKWVADIEKFGGNKVGFPIIADPKREVAHLYDMLDEQDLTNLDEKGLPFTVRTVFIIDDKKTVRLSLQYPASTGRQFNEILRCIDSLQLTDKEKVATPQGWTPGDKVIVHNSLKTEDAKKHFEGKQVEEVYPYLRFVQL</sequence>
<organism evidence="9 10">
    <name type="scientific">Rhodotorula mucilaginosa</name>
    <name type="common">Yeast</name>
    <name type="synonym">Rhodotorula rubra</name>
    <dbReference type="NCBI Taxonomy" id="5537"/>
    <lineage>
        <taxon>Eukaryota</taxon>
        <taxon>Fungi</taxon>
        <taxon>Dikarya</taxon>
        <taxon>Basidiomycota</taxon>
        <taxon>Pucciniomycotina</taxon>
        <taxon>Microbotryomycetes</taxon>
        <taxon>Sporidiobolales</taxon>
        <taxon>Sporidiobolaceae</taxon>
        <taxon>Rhodotorula</taxon>
    </lineage>
</organism>
<dbReference type="EMBL" id="PUHQ01000013">
    <property type="protein sequence ID" value="KAG0664593.1"/>
    <property type="molecule type" value="Genomic_DNA"/>
</dbReference>
<keyword evidence="1 6" id="KW-0575">Peroxidase</keyword>
<evidence type="ECO:0000256" key="6">
    <source>
        <dbReference type="PIRNR" id="PIRNR000239"/>
    </source>
</evidence>
<dbReference type="PANTHER" id="PTHR43503:SF4">
    <property type="entry name" value="PEROXIREDOXIN-6"/>
    <property type="match status" value="1"/>
</dbReference>
<dbReference type="Gene3D" id="3.30.1020.10">
    <property type="entry name" value="Antioxidant, Horf6, Chain A, domain2"/>
    <property type="match status" value="1"/>
</dbReference>
<keyword evidence="4 6" id="KW-0676">Redox-active center</keyword>
<evidence type="ECO:0000256" key="7">
    <source>
        <dbReference type="PIRSR" id="PIRSR000239-1"/>
    </source>
</evidence>
<dbReference type="InterPro" id="IPR000866">
    <property type="entry name" value="AhpC/TSA"/>
</dbReference>
<dbReference type="PANTHER" id="PTHR43503">
    <property type="entry name" value="MCG48959-RELATED"/>
    <property type="match status" value="1"/>
</dbReference>
<evidence type="ECO:0000313" key="10">
    <source>
        <dbReference type="Proteomes" id="UP000777482"/>
    </source>
</evidence>
<evidence type="ECO:0000256" key="2">
    <source>
        <dbReference type="ARBA" id="ARBA00022862"/>
    </source>
</evidence>
<dbReference type="GO" id="GO:0051920">
    <property type="term" value="F:peroxiredoxin activity"/>
    <property type="evidence" value="ECO:0007669"/>
    <property type="project" value="InterPro"/>
</dbReference>
<evidence type="ECO:0000256" key="3">
    <source>
        <dbReference type="ARBA" id="ARBA00023002"/>
    </source>
</evidence>
<dbReference type="Proteomes" id="UP000777482">
    <property type="component" value="Unassembled WGS sequence"/>
</dbReference>
<dbReference type="OrthoDB" id="2996783at2759"/>
<dbReference type="Pfam" id="PF00578">
    <property type="entry name" value="AhpC-TSA"/>
    <property type="match status" value="1"/>
</dbReference>
<dbReference type="Pfam" id="PF10417">
    <property type="entry name" value="1-cysPrx_C"/>
    <property type="match status" value="1"/>
</dbReference>
<dbReference type="InterPro" id="IPR013766">
    <property type="entry name" value="Thioredoxin_domain"/>
</dbReference>
<comment type="caution">
    <text evidence="9">The sequence shown here is derived from an EMBL/GenBank/DDBJ whole genome shotgun (WGS) entry which is preliminary data.</text>
</comment>
<evidence type="ECO:0000259" key="8">
    <source>
        <dbReference type="PROSITE" id="PS51352"/>
    </source>
</evidence>
<dbReference type="InterPro" id="IPR036249">
    <property type="entry name" value="Thioredoxin-like_sf"/>
</dbReference>
<dbReference type="AlphaFoldDB" id="A0A9P6W4P8"/>
<evidence type="ECO:0000256" key="4">
    <source>
        <dbReference type="ARBA" id="ARBA00023284"/>
    </source>
</evidence>
<dbReference type="Gene3D" id="3.40.30.10">
    <property type="entry name" value="Glutaredoxin"/>
    <property type="match status" value="1"/>
</dbReference>
<feature type="domain" description="Thioredoxin" evidence="8">
    <location>
        <begin position="9"/>
        <end position="181"/>
    </location>
</feature>
<evidence type="ECO:0000256" key="1">
    <source>
        <dbReference type="ARBA" id="ARBA00022559"/>
    </source>
</evidence>
<accession>A0A9P6W4P8</accession>
<keyword evidence="10" id="KW-1185">Reference proteome</keyword>
<dbReference type="GO" id="GO:0005829">
    <property type="term" value="C:cytosol"/>
    <property type="evidence" value="ECO:0007669"/>
    <property type="project" value="TreeGrafter"/>
</dbReference>
<dbReference type="PIRSF" id="PIRSF000239">
    <property type="entry name" value="AHPC"/>
    <property type="match status" value="1"/>
</dbReference>
<keyword evidence="3 6" id="KW-0560">Oxidoreductase</keyword>
<proteinExistence type="inferred from homology"/>
<dbReference type="SUPFAM" id="SSF52833">
    <property type="entry name" value="Thioredoxin-like"/>
    <property type="match status" value="1"/>
</dbReference>
<gene>
    <name evidence="9" type="ORF">C6P46_001189</name>
</gene>
<name>A0A9P6W4P8_RHOMI</name>
<keyword evidence="2 6" id="KW-0049">Antioxidant</keyword>
<protein>
    <recommendedName>
        <fullName evidence="8">Thioredoxin domain-containing protein</fullName>
    </recommendedName>
</protein>
<reference evidence="9 10" key="1">
    <citation type="submission" date="2020-11" db="EMBL/GenBank/DDBJ databases">
        <title>Kefir isolates.</title>
        <authorList>
            <person name="Marcisauskas S."/>
            <person name="Kim Y."/>
            <person name="Blasche S."/>
        </authorList>
    </citation>
    <scope>NUCLEOTIDE SEQUENCE [LARGE SCALE GENOMIC DNA]</scope>
    <source>
        <strain evidence="9 10">KR</strain>
    </source>
</reference>
<evidence type="ECO:0000256" key="5">
    <source>
        <dbReference type="ARBA" id="ARBA00025719"/>
    </source>
</evidence>
<evidence type="ECO:0000313" key="9">
    <source>
        <dbReference type="EMBL" id="KAG0664593.1"/>
    </source>
</evidence>